<dbReference type="KEGG" id="pcg:AXG94_03760"/>
<dbReference type="CDD" id="cd01094">
    <property type="entry name" value="Alkanesulfonate_monoxygenase"/>
    <property type="match status" value="1"/>
</dbReference>
<dbReference type="InterPro" id="IPR050172">
    <property type="entry name" value="SsuD_RutA_monooxygenase"/>
</dbReference>
<keyword evidence="3" id="KW-0288">FMN</keyword>
<comment type="similarity">
    <text evidence="1">Belongs to the SsuD family.</text>
</comment>
<keyword evidence="8" id="KW-1185">Reference proteome</keyword>
<evidence type="ECO:0000259" key="6">
    <source>
        <dbReference type="Pfam" id="PF00296"/>
    </source>
</evidence>
<dbReference type="Proteomes" id="UP000270661">
    <property type="component" value="Unassembled WGS sequence"/>
</dbReference>
<dbReference type="EMBL" id="RBOJ01000115">
    <property type="protein sequence ID" value="RMM40515.1"/>
    <property type="molecule type" value="Genomic_DNA"/>
</dbReference>
<keyword evidence="5" id="KW-0503">Monooxygenase</keyword>
<keyword evidence="2" id="KW-0285">Flavoprotein</keyword>
<dbReference type="InterPro" id="IPR036661">
    <property type="entry name" value="Luciferase-like_sf"/>
</dbReference>
<dbReference type="AlphaFoldDB" id="A0A3M3DTB7"/>
<gene>
    <name evidence="7" type="ORF">ALQ77_04013</name>
</gene>
<evidence type="ECO:0000256" key="4">
    <source>
        <dbReference type="ARBA" id="ARBA00023002"/>
    </source>
</evidence>
<evidence type="ECO:0000256" key="3">
    <source>
        <dbReference type="ARBA" id="ARBA00022643"/>
    </source>
</evidence>
<dbReference type="OrthoDB" id="9814695at2"/>
<evidence type="ECO:0000313" key="8">
    <source>
        <dbReference type="Proteomes" id="UP000270661"/>
    </source>
</evidence>
<feature type="domain" description="Luciferase-like" evidence="6">
    <location>
        <begin position="39"/>
        <end position="346"/>
    </location>
</feature>
<dbReference type="GeneID" id="55643462"/>
<organism evidence="7 8">
    <name type="scientific">Pseudomonas corrugata</name>
    <dbReference type="NCBI Taxonomy" id="47879"/>
    <lineage>
        <taxon>Bacteria</taxon>
        <taxon>Pseudomonadati</taxon>
        <taxon>Pseudomonadota</taxon>
        <taxon>Gammaproteobacteria</taxon>
        <taxon>Pseudomonadales</taxon>
        <taxon>Pseudomonadaceae</taxon>
        <taxon>Pseudomonas</taxon>
    </lineage>
</organism>
<reference evidence="7 8" key="1">
    <citation type="submission" date="2018-08" db="EMBL/GenBank/DDBJ databases">
        <title>Recombination of ecologically and evolutionarily significant loci maintains genetic cohesion in the Pseudomonas syringae species complex.</title>
        <authorList>
            <person name="Dillon M."/>
            <person name="Thakur S."/>
            <person name="Almeida R.N.D."/>
            <person name="Weir B.S."/>
            <person name="Guttman D.S."/>
        </authorList>
    </citation>
    <scope>NUCLEOTIDE SEQUENCE [LARGE SCALE GENOMIC DNA]</scope>
    <source>
        <strain evidence="7 8">NCPPB2445</strain>
    </source>
</reference>
<dbReference type="GO" id="GO:0004497">
    <property type="term" value="F:monooxygenase activity"/>
    <property type="evidence" value="ECO:0007669"/>
    <property type="project" value="UniProtKB-KW"/>
</dbReference>
<dbReference type="RefSeq" id="WP_024780219.1">
    <property type="nucleotide sequence ID" value="NZ_CP014262.1"/>
</dbReference>
<evidence type="ECO:0000256" key="5">
    <source>
        <dbReference type="ARBA" id="ARBA00023033"/>
    </source>
</evidence>
<evidence type="ECO:0000256" key="2">
    <source>
        <dbReference type="ARBA" id="ARBA00022630"/>
    </source>
</evidence>
<dbReference type="Pfam" id="PF00296">
    <property type="entry name" value="Bac_luciferase"/>
    <property type="match status" value="1"/>
</dbReference>
<comment type="caution">
    <text evidence="7">The sequence shown here is derived from an EMBL/GenBank/DDBJ whole genome shotgun (WGS) entry which is preliminary data.</text>
</comment>
<dbReference type="Gene3D" id="3.20.20.30">
    <property type="entry name" value="Luciferase-like domain"/>
    <property type="match status" value="1"/>
</dbReference>
<dbReference type="SUPFAM" id="SSF51679">
    <property type="entry name" value="Bacterial luciferase-like"/>
    <property type="match status" value="1"/>
</dbReference>
<protein>
    <recommendedName>
        <fullName evidence="6">Luciferase-like domain-containing protein</fullName>
    </recommendedName>
</protein>
<dbReference type="STRING" id="47879.AXG94_03760"/>
<name>A0A3M3DTB7_9PSED</name>
<keyword evidence="4" id="KW-0560">Oxidoreductase</keyword>
<sequence>MTTANVSIRKPNPVRDSQNKIKLGVFGFNIEGGCTLTTAPERHRAADWQSNLAIATLADRAGLELLLPVGRWRGWEGASNPMGVSYETYTWAAGLASVTEQIALFTTSHLSTVHPLFAAKQAATIDHISGGRFGLNMICGWFGQEMGMFNGHQRDHDKRYDHADEWIEIARKAWEANGYFDYEGAFFNVKQGYAEPKPINRPFLMNAGGSPRGRQFCAKHCDAAFLILKHEDDDDTIREQIKAYRDLARLEHGRELQIWVYAYVVHEDTLDQAHQKLDYYVTQHGDDAALDNVTREIGVQSGMFKDAADAERFRFHFKAGFAGVPLVGTSQMIVDQMQRWSDLGVDGINLTWLDYQSGLERFVKEVLPLMEQAGQRAPHKPVRIMEAVA</sequence>
<proteinExistence type="inferred from homology"/>
<dbReference type="GO" id="GO:0016705">
    <property type="term" value="F:oxidoreductase activity, acting on paired donors, with incorporation or reduction of molecular oxygen"/>
    <property type="evidence" value="ECO:0007669"/>
    <property type="project" value="InterPro"/>
</dbReference>
<accession>A0A3M3DTB7</accession>
<dbReference type="InterPro" id="IPR011251">
    <property type="entry name" value="Luciferase-like_dom"/>
</dbReference>
<dbReference type="PANTHER" id="PTHR42847">
    <property type="entry name" value="ALKANESULFONATE MONOOXYGENASE"/>
    <property type="match status" value="1"/>
</dbReference>
<dbReference type="PANTHER" id="PTHR42847:SF4">
    <property type="entry name" value="ALKANESULFONATE MONOOXYGENASE-RELATED"/>
    <property type="match status" value="1"/>
</dbReference>
<evidence type="ECO:0000256" key="1">
    <source>
        <dbReference type="ARBA" id="ARBA00007044"/>
    </source>
</evidence>
<evidence type="ECO:0000313" key="7">
    <source>
        <dbReference type="EMBL" id="RMM40515.1"/>
    </source>
</evidence>